<accession>A0A5A7P2W0</accession>
<sequence length="124" mass="14639">MVEASYSKDILLPIITWVEQILAYLFRRKFAAFVNAPTIDGVEDPPVPGSPTKWQERQDKKAKYLSRRKYFRRKPDILLTSINSRAHVKTTTDFTLRYTVSSLSYDMHDIQFLRDLIPRKRTIF</sequence>
<name>A0A5A7P2W0_STRAF</name>
<evidence type="ECO:0000313" key="1">
    <source>
        <dbReference type="EMBL" id="GER26788.1"/>
    </source>
</evidence>
<dbReference type="EMBL" id="BKCP01001225">
    <property type="protein sequence ID" value="GER26788.1"/>
    <property type="molecule type" value="Genomic_DNA"/>
</dbReference>
<keyword evidence="2" id="KW-1185">Reference proteome</keyword>
<organism evidence="1 2">
    <name type="scientific">Striga asiatica</name>
    <name type="common">Asiatic witchweed</name>
    <name type="synonym">Buchnera asiatica</name>
    <dbReference type="NCBI Taxonomy" id="4170"/>
    <lineage>
        <taxon>Eukaryota</taxon>
        <taxon>Viridiplantae</taxon>
        <taxon>Streptophyta</taxon>
        <taxon>Embryophyta</taxon>
        <taxon>Tracheophyta</taxon>
        <taxon>Spermatophyta</taxon>
        <taxon>Magnoliopsida</taxon>
        <taxon>eudicotyledons</taxon>
        <taxon>Gunneridae</taxon>
        <taxon>Pentapetalae</taxon>
        <taxon>asterids</taxon>
        <taxon>lamiids</taxon>
        <taxon>Lamiales</taxon>
        <taxon>Orobanchaceae</taxon>
        <taxon>Buchnereae</taxon>
        <taxon>Striga</taxon>
    </lineage>
</organism>
<dbReference type="Proteomes" id="UP000325081">
    <property type="component" value="Unassembled WGS sequence"/>
</dbReference>
<gene>
    <name evidence="1" type="ORF">STAS_02450</name>
</gene>
<proteinExistence type="predicted"/>
<dbReference type="AlphaFoldDB" id="A0A5A7P2W0"/>
<reference evidence="2" key="1">
    <citation type="journal article" date="2019" name="Curr. Biol.">
        <title>Genome Sequence of Striga asiatica Provides Insight into the Evolution of Plant Parasitism.</title>
        <authorList>
            <person name="Yoshida S."/>
            <person name="Kim S."/>
            <person name="Wafula E.K."/>
            <person name="Tanskanen J."/>
            <person name="Kim Y.M."/>
            <person name="Honaas L."/>
            <person name="Yang Z."/>
            <person name="Spallek T."/>
            <person name="Conn C.E."/>
            <person name="Ichihashi Y."/>
            <person name="Cheong K."/>
            <person name="Cui S."/>
            <person name="Der J.P."/>
            <person name="Gundlach H."/>
            <person name="Jiao Y."/>
            <person name="Hori C."/>
            <person name="Ishida J.K."/>
            <person name="Kasahara H."/>
            <person name="Kiba T."/>
            <person name="Kim M.S."/>
            <person name="Koo N."/>
            <person name="Laohavisit A."/>
            <person name="Lee Y.H."/>
            <person name="Lumba S."/>
            <person name="McCourt P."/>
            <person name="Mortimer J.C."/>
            <person name="Mutuku J.M."/>
            <person name="Nomura T."/>
            <person name="Sasaki-Sekimoto Y."/>
            <person name="Seto Y."/>
            <person name="Wang Y."/>
            <person name="Wakatake T."/>
            <person name="Sakakibara H."/>
            <person name="Demura T."/>
            <person name="Yamaguchi S."/>
            <person name="Yoneyama K."/>
            <person name="Manabe R.I."/>
            <person name="Nelson D.C."/>
            <person name="Schulman A.H."/>
            <person name="Timko M.P."/>
            <person name="dePamphilis C.W."/>
            <person name="Choi D."/>
            <person name="Shirasu K."/>
        </authorList>
    </citation>
    <scope>NUCLEOTIDE SEQUENCE [LARGE SCALE GENOMIC DNA]</scope>
    <source>
        <strain evidence="2">cv. UVA1</strain>
    </source>
</reference>
<protein>
    <submittedName>
        <fullName evidence="1">Uncharacterized protein</fullName>
    </submittedName>
</protein>
<comment type="caution">
    <text evidence="1">The sequence shown here is derived from an EMBL/GenBank/DDBJ whole genome shotgun (WGS) entry which is preliminary data.</text>
</comment>
<evidence type="ECO:0000313" key="2">
    <source>
        <dbReference type="Proteomes" id="UP000325081"/>
    </source>
</evidence>